<protein>
    <submittedName>
        <fullName evidence="2">Sensory box protein</fullName>
    </submittedName>
</protein>
<dbReference type="Gene3D" id="3.30.450.20">
    <property type="entry name" value="PAS domain"/>
    <property type="match status" value="3"/>
</dbReference>
<dbReference type="InterPro" id="IPR000160">
    <property type="entry name" value="GGDEF_dom"/>
</dbReference>
<dbReference type="InterPro" id="IPR013655">
    <property type="entry name" value="PAS_fold_3"/>
</dbReference>
<reference evidence="2" key="1">
    <citation type="journal article" date="2012" name="Science">
        <title>Fermentation, hydrogen, and sulfur metabolism in multiple uncultivated bacterial phyla.</title>
        <authorList>
            <person name="Wrighton K.C."/>
            <person name="Thomas B.C."/>
            <person name="Sharon I."/>
            <person name="Miller C.S."/>
            <person name="Castelle C.J."/>
            <person name="VerBerkmoes N.C."/>
            <person name="Wilkins M.J."/>
            <person name="Hettich R.L."/>
            <person name="Lipton M.S."/>
            <person name="Williams K.H."/>
            <person name="Long P.E."/>
            <person name="Banfield J.F."/>
        </authorList>
    </citation>
    <scope>NUCLEOTIDE SEQUENCE [LARGE SCALE GENOMIC DNA]</scope>
</reference>
<dbReference type="PROSITE" id="PS50887">
    <property type="entry name" value="GGDEF"/>
    <property type="match status" value="1"/>
</dbReference>
<dbReference type="SMART" id="SM00267">
    <property type="entry name" value="GGDEF"/>
    <property type="match status" value="1"/>
</dbReference>
<name>K2H323_9BACT</name>
<dbReference type="CDD" id="cd01949">
    <property type="entry name" value="GGDEF"/>
    <property type="match status" value="1"/>
</dbReference>
<dbReference type="InterPro" id="IPR052155">
    <property type="entry name" value="Biofilm_reg_signaling"/>
</dbReference>
<organism evidence="2">
    <name type="scientific">uncultured bacterium</name>
    <name type="common">gcode 4</name>
    <dbReference type="NCBI Taxonomy" id="1234023"/>
    <lineage>
        <taxon>Bacteria</taxon>
        <taxon>environmental samples</taxon>
    </lineage>
</organism>
<gene>
    <name evidence="2" type="ORF">ACD_2C00018G0003</name>
</gene>
<dbReference type="Gene3D" id="3.30.70.270">
    <property type="match status" value="1"/>
</dbReference>
<dbReference type="InterPro" id="IPR029787">
    <property type="entry name" value="Nucleotide_cyclase"/>
</dbReference>
<feature type="domain" description="GGDEF" evidence="1">
    <location>
        <begin position="469"/>
        <end position="602"/>
    </location>
</feature>
<dbReference type="AlphaFoldDB" id="K2H323"/>
<sequence>MEIKREDYPVQQINNIQTGLTKERILSMVEDILHANIWVSHADLVAKVSSEISKKLLEKTQHDSLIRNLLNSFTDEMVNFQDQNHKILYCNDAFATFVWFPKEEIIWKFCYEILCNPDNCVGKCPIERIKKWNNSRVYVEYDWIYMEKSANAVMDDDGEFIWYVELYKDRSDIIKQNRKIEEQNAALARTNEFLSSALSNSKQWTWEWNILTGEVRADENFYKMLWYDKREVEFNYDFWELILHPEDKKMVMSELKKSAQKPDRSFQFTYRLLSLDWNYIWITASGKVSEIDIDWKPTKALWTHMDITEITSVKSYLRTNEQKLSAILQSIPDLLVVLDRNWVYREIYTGNSKFFLWPRKIGSNIWEIFDKKNRTVILEWINKAMDTWITQHIEYSLNKYWLKRKYSWSCQLLWKDQVVIITRDVTEEKKMQEKIRHMATHDNLTWLSNRLSFNEKLQHTINQNKRNKKHFAVLFIDLDKFKQVNDTHWHKVWDKLLIEVSKRLLSATRWSDIVSRFWWDEFWIVLPMIEKKEDYEIVAKRIIDSLSKPFDISWKKIQIWSSIWISLYPDHWEDLDSIIHSADVAMYTIKNWTKNSFSVYQPPEKK</sequence>
<accession>K2H323</accession>
<dbReference type="PANTHER" id="PTHR44757">
    <property type="entry name" value="DIGUANYLATE CYCLASE DGCP"/>
    <property type="match status" value="1"/>
</dbReference>
<dbReference type="Pfam" id="PF00990">
    <property type="entry name" value="GGDEF"/>
    <property type="match status" value="1"/>
</dbReference>
<dbReference type="PANTHER" id="PTHR44757:SF2">
    <property type="entry name" value="BIOFILM ARCHITECTURE MAINTENANCE PROTEIN MBAA"/>
    <property type="match status" value="1"/>
</dbReference>
<comment type="caution">
    <text evidence="2">The sequence shown here is derived from an EMBL/GenBank/DDBJ whole genome shotgun (WGS) entry which is preliminary data.</text>
</comment>
<evidence type="ECO:0000259" key="1">
    <source>
        <dbReference type="PROSITE" id="PS50887"/>
    </source>
</evidence>
<evidence type="ECO:0000313" key="2">
    <source>
        <dbReference type="EMBL" id="EKE30240.1"/>
    </source>
</evidence>
<dbReference type="SUPFAM" id="SSF55073">
    <property type="entry name" value="Nucleotide cyclase"/>
    <property type="match status" value="1"/>
</dbReference>
<dbReference type="EMBL" id="AMFJ01000018">
    <property type="protein sequence ID" value="EKE30240.1"/>
    <property type="molecule type" value="Genomic_DNA"/>
</dbReference>
<dbReference type="SUPFAM" id="SSF55785">
    <property type="entry name" value="PYP-like sensor domain (PAS domain)"/>
    <property type="match status" value="3"/>
</dbReference>
<proteinExistence type="predicted"/>
<dbReference type="InterPro" id="IPR043128">
    <property type="entry name" value="Rev_trsase/Diguanyl_cyclase"/>
</dbReference>
<dbReference type="NCBIfam" id="TIGR00254">
    <property type="entry name" value="GGDEF"/>
    <property type="match status" value="1"/>
</dbReference>
<dbReference type="InterPro" id="IPR035965">
    <property type="entry name" value="PAS-like_dom_sf"/>
</dbReference>
<dbReference type="Pfam" id="PF08447">
    <property type="entry name" value="PAS_3"/>
    <property type="match status" value="1"/>
</dbReference>